<feature type="domain" description="Histidine kinase" evidence="12">
    <location>
        <begin position="336"/>
        <end position="542"/>
    </location>
</feature>
<dbReference type="SMART" id="SM00304">
    <property type="entry name" value="HAMP"/>
    <property type="match status" value="1"/>
</dbReference>
<dbReference type="InterPro" id="IPR003660">
    <property type="entry name" value="HAMP_dom"/>
</dbReference>
<gene>
    <name evidence="14" type="ORF">CGZ93_17270</name>
</gene>
<dbReference type="InterPro" id="IPR003594">
    <property type="entry name" value="HATPase_dom"/>
</dbReference>
<protein>
    <recommendedName>
        <fullName evidence="3">histidine kinase</fullName>
        <ecNumber evidence="3">2.7.13.3</ecNumber>
    </recommendedName>
</protein>
<dbReference type="InterPro" id="IPR005467">
    <property type="entry name" value="His_kinase_dom"/>
</dbReference>
<sequence length="557" mass="61357">MTRGSLRSSGRAEVLIINPFRARRHDGVITDAPDYLRPRARRKPRGGSCQHRTLTRVARTDQSRASASAGPRRQRVWMSVRYRVLLAVTVLSLLAMTLAGVVAYALERQRVDNELDALLRMRLTETVSLTERGRSPVTGEPLADTRALLAAAVEQGLLQQHEGRMGLIGGRVLQIAPSAATVRPERNLEFVASLGGVPLDHATLDSFYEPRPGGSPIFRYLAVPVQMAGDPEPGLLVMAIDYRAEHQALDRNFRTYLFVAAGSLALVWFVAWLLIGQLLAPIALLRRTTREITDTDLSRRVPVQGHDDLALLTRTVNDMLDRLEQTFETQRSLYDDVGHELRTPLTILRGHLEVMDPTDPAEVRATRARGISEVDRMARLVEDLITLAKAERPDFIRLQSVDVGPLTDEVLEKARALGPRQWRLAEVADVAAELDPQRVSQALLELARNAVKFSPAGSEISIGSRQEGALVRLWVRDQGSGIDPDLVSRVQERFVRGGHQVDGSGLGLSIVAEIAASHRGSLEIQSVQGSGSTISLVLPVHPLPPVLQSGQEREETR</sequence>
<accession>A0A255GND1</accession>
<comment type="caution">
    <text evidence="14">The sequence shown here is derived from an EMBL/GenBank/DDBJ whole genome shotgun (WGS) entry which is preliminary data.</text>
</comment>
<dbReference type="Pfam" id="PF00672">
    <property type="entry name" value="HAMP"/>
    <property type="match status" value="1"/>
</dbReference>
<dbReference type="CDD" id="cd00082">
    <property type="entry name" value="HisKA"/>
    <property type="match status" value="1"/>
</dbReference>
<dbReference type="PANTHER" id="PTHR45436">
    <property type="entry name" value="SENSOR HISTIDINE KINASE YKOH"/>
    <property type="match status" value="1"/>
</dbReference>
<evidence type="ECO:0000256" key="8">
    <source>
        <dbReference type="ARBA" id="ARBA00022989"/>
    </source>
</evidence>
<evidence type="ECO:0000256" key="1">
    <source>
        <dbReference type="ARBA" id="ARBA00000085"/>
    </source>
</evidence>
<feature type="domain" description="HAMP" evidence="13">
    <location>
        <begin position="276"/>
        <end position="328"/>
    </location>
</feature>
<dbReference type="SMART" id="SM00388">
    <property type="entry name" value="HisKA"/>
    <property type="match status" value="1"/>
</dbReference>
<evidence type="ECO:0000256" key="4">
    <source>
        <dbReference type="ARBA" id="ARBA00022553"/>
    </source>
</evidence>
<dbReference type="PRINTS" id="PR00344">
    <property type="entry name" value="BCTRLSENSOR"/>
</dbReference>
<dbReference type="SUPFAM" id="SSF55874">
    <property type="entry name" value="ATPase domain of HSP90 chaperone/DNA topoisomerase II/histidine kinase"/>
    <property type="match status" value="1"/>
</dbReference>
<comment type="catalytic activity">
    <reaction evidence="1">
        <text>ATP + protein L-histidine = ADP + protein N-phospho-L-histidine.</text>
        <dbReference type="EC" id="2.7.13.3"/>
    </reaction>
</comment>
<dbReference type="InterPro" id="IPR050428">
    <property type="entry name" value="TCS_sensor_his_kinase"/>
</dbReference>
<dbReference type="Gene3D" id="3.30.565.10">
    <property type="entry name" value="Histidine kinase-like ATPase, C-terminal domain"/>
    <property type="match status" value="1"/>
</dbReference>
<dbReference type="EMBL" id="NMVQ01000046">
    <property type="protein sequence ID" value="OYO17309.1"/>
    <property type="molecule type" value="Genomic_DNA"/>
</dbReference>
<dbReference type="PROSITE" id="PS50885">
    <property type="entry name" value="HAMP"/>
    <property type="match status" value="1"/>
</dbReference>
<dbReference type="Pfam" id="PF00512">
    <property type="entry name" value="HisKA"/>
    <property type="match status" value="1"/>
</dbReference>
<keyword evidence="4" id="KW-0597">Phosphoprotein</keyword>
<dbReference type="SUPFAM" id="SSF158472">
    <property type="entry name" value="HAMP domain-like"/>
    <property type="match status" value="1"/>
</dbReference>
<dbReference type="PANTHER" id="PTHR45436:SF5">
    <property type="entry name" value="SENSOR HISTIDINE KINASE TRCS"/>
    <property type="match status" value="1"/>
</dbReference>
<dbReference type="SMART" id="SM00387">
    <property type="entry name" value="HATPase_c"/>
    <property type="match status" value="1"/>
</dbReference>
<dbReference type="EC" id="2.7.13.3" evidence="3"/>
<organism evidence="14 15">
    <name type="scientific">Enemella dayhoffiae</name>
    <dbReference type="NCBI Taxonomy" id="2016507"/>
    <lineage>
        <taxon>Bacteria</taxon>
        <taxon>Bacillati</taxon>
        <taxon>Actinomycetota</taxon>
        <taxon>Actinomycetes</taxon>
        <taxon>Propionibacteriales</taxon>
        <taxon>Propionibacteriaceae</taxon>
        <taxon>Enemella</taxon>
    </lineage>
</organism>
<dbReference type="AlphaFoldDB" id="A0A255GND1"/>
<evidence type="ECO:0000259" key="13">
    <source>
        <dbReference type="PROSITE" id="PS50885"/>
    </source>
</evidence>
<keyword evidence="9" id="KW-0902">Two-component regulatory system</keyword>
<proteinExistence type="predicted"/>
<keyword evidence="7 14" id="KW-0418">Kinase</keyword>
<dbReference type="Pfam" id="PF02518">
    <property type="entry name" value="HATPase_c"/>
    <property type="match status" value="1"/>
</dbReference>
<evidence type="ECO:0000256" key="5">
    <source>
        <dbReference type="ARBA" id="ARBA00022679"/>
    </source>
</evidence>
<dbReference type="InterPro" id="IPR003661">
    <property type="entry name" value="HisK_dim/P_dom"/>
</dbReference>
<evidence type="ECO:0000259" key="12">
    <source>
        <dbReference type="PROSITE" id="PS50109"/>
    </source>
</evidence>
<evidence type="ECO:0000313" key="15">
    <source>
        <dbReference type="Proteomes" id="UP000216311"/>
    </source>
</evidence>
<dbReference type="CDD" id="cd06225">
    <property type="entry name" value="HAMP"/>
    <property type="match status" value="1"/>
</dbReference>
<evidence type="ECO:0000256" key="10">
    <source>
        <dbReference type="ARBA" id="ARBA00023136"/>
    </source>
</evidence>
<dbReference type="SUPFAM" id="SSF47384">
    <property type="entry name" value="Homodimeric domain of signal transducing histidine kinase"/>
    <property type="match status" value="1"/>
</dbReference>
<dbReference type="InterPro" id="IPR004358">
    <property type="entry name" value="Sig_transdc_His_kin-like_C"/>
</dbReference>
<dbReference type="GO" id="GO:0005886">
    <property type="term" value="C:plasma membrane"/>
    <property type="evidence" value="ECO:0007669"/>
    <property type="project" value="UniProtKB-SubCell"/>
</dbReference>
<evidence type="ECO:0000256" key="2">
    <source>
        <dbReference type="ARBA" id="ARBA00004236"/>
    </source>
</evidence>
<dbReference type="Gene3D" id="1.10.287.130">
    <property type="match status" value="1"/>
</dbReference>
<evidence type="ECO:0000256" key="6">
    <source>
        <dbReference type="ARBA" id="ARBA00022692"/>
    </source>
</evidence>
<dbReference type="InterPro" id="IPR036097">
    <property type="entry name" value="HisK_dim/P_sf"/>
</dbReference>
<feature type="transmembrane region" description="Helical" evidence="11">
    <location>
        <begin position="256"/>
        <end position="280"/>
    </location>
</feature>
<keyword evidence="10 11" id="KW-0472">Membrane</keyword>
<dbReference type="PROSITE" id="PS50109">
    <property type="entry name" value="HIS_KIN"/>
    <property type="match status" value="1"/>
</dbReference>
<evidence type="ECO:0000256" key="9">
    <source>
        <dbReference type="ARBA" id="ARBA00023012"/>
    </source>
</evidence>
<comment type="subcellular location">
    <subcellularLocation>
        <location evidence="2">Cell membrane</location>
    </subcellularLocation>
</comment>
<keyword evidence="8 11" id="KW-1133">Transmembrane helix</keyword>
<dbReference type="GO" id="GO:0000155">
    <property type="term" value="F:phosphorelay sensor kinase activity"/>
    <property type="evidence" value="ECO:0007669"/>
    <property type="project" value="InterPro"/>
</dbReference>
<feature type="transmembrane region" description="Helical" evidence="11">
    <location>
        <begin position="82"/>
        <end position="106"/>
    </location>
</feature>
<keyword evidence="15" id="KW-1185">Reference proteome</keyword>
<evidence type="ECO:0000256" key="11">
    <source>
        <dbReference type="SAM" id="Phobius"/>
    </source>
</evidence>
<dbReference type="Proteomes" id="UP000216311">
    <property type="component" value="Unassembled WGS sequence"/>
</dbReference>
<name>A0A255GND1_9ACTN</name>
<evidence type="ECO:0000313" key="14">
    <source>
        <dbReference type="EMBL" id="OYO17309.1"/>
    </source>
</evidence>
<dbReference type="Gene3D" id="6.10.340.10">
    <property type="match status" value="1"/>
</dbReference>
<reference evidence="14 15" key="1">
    <citation type="submission" date="2017-07" db="EMBL/GenBank/DDBJ databases">
        <title>Draft whole genome sequences of clinical Proprionibacteriaceae strains.</title>
        <authorList>
            <person name="Bernier A.-M."/>
            <person name="Bernard K."/>
            <person name="Domingo M.-C."/>
        </authorList>
    </citation>
    <scope>NUCLEOTIDE SEQUENCE [LARGE SCALE GENOMIC DNA]</scope>
    <source>
        <strain evidence="14 15">NML 130396</strain>
    </source>
</reference>
<keyword evidence="6 11" id="KW-0812">Transmembrane</keyword>
<dbReference type="InterPro" id="IPR036890">
    <property type="entry name" value="HATPase_C_sf"/>
</dbReference>
<evidence type="ECO:0000256" key="3">
    <source>
        <dbReference type="ARBA" id="ARBA00012438"/>
    </source>
</evidence>
<evidence type="ECO:0000256" key="7">
    <source>
        <dbReference type="ARBA" id="ARBA00022777"/>
    </source>
</evidence>
<keyword evidence="5" id="KW-0808">Transferase</keyword>